<dbReference type="RefSeq" id="WP_237868224.1">
    <property type="nucleotide sequence ID" value="NZ_JAKLTR010000001.1"/>
</dbReference>
<dbReference type="CDD" id="cd18809">
    <property type="entry name" value="SF1_C_RecD"/>
    <property type="match status" value="1"/>
</dbReference>
<dbReference type="PROSITE" id="PS50967">
    <property type="entry name" value="HRDC"/>
    <property type="match status" value="1"/>
</dbReference>
<dbReference type="PANTHER" id="PTHR47642">
    <property type="entry name" value="ATP-DEPENDENT DNA HELICASE"/>
    <property type="match status" value="1"/>
</dbReference>
<dbReference type="EMBL" id="JAKLTR010000001">
    <property type="protein sequence ID" value="MCG2612999.1"/>
    <property type="molecule type" value="Genomic_DNA"/>
</dbReference>
<dbReference type="Pfam" id="PF05970">
    <property type="entry name" value="PIF1"/>
    <property type="match status" value="1"/>
</dbReference>
<proteinExistence type="predicted"/>
<gene>
    <name evidence="3" type="ORF">LZZ85_01865</name>
</gene>
<feature type="domain" description="HRDC" evidence="2">
    <location>
        <begin position="639"/>
        <end position="719"/>
    </location>
</feature>
<protein>
    <submittedName>
        <fullName evidence="3">AAA family ATPase</fullName>
    </submittedName>
</protein>
<dbReference type="Gene3D" id="3.40.50.300">
    <property type="entry name" value="P-loop containing nucleotide triphosphate hydrolases"/>
    <property type="match status" value="2"/>
</dbReference>
<reference evidence="3" key="1">
    <citation type="submission" date="2022-01" db="EMBL/GenBank/DDBJ databases">
        <authorList>
            <person name="Jo J.-H."/>
            <person name="Im W.-T."/>
        </authorList>
    </citation>
    <scope>NUCLEOTIDE SEQUENCE</scope>
    <source>
        <strain evidence="3">NA20</strain>
    </source>
</reference>
<dbReference type="SUPFAM" id="SSF52540">
    <property type="entry name" value="P-loop containing nucleoside triphosphate hydrolases"/>
    <property type="match status" value="2"/>
</dbReference>
<feature type="region of interest" description="Disordered" evidence="1">
    <location>
        <begin position="719"/>
        <end position="758"/>
    </location>
</feature>
<dbReference type="Proteomes" id="UP001165367">
    <property type="component" value="Unassembled WGS sequence"/>
</dbReference>
<dbReference type="Gene3D" id="2.30.30.940">
    <property type="match status" value="1"/>
</dbReference>
<evidence type="ECO:0000313" key="3">
    <source>
        <dbReference type="EMBL" id="MCG2612999.1"/>
    </source>
</evidence>
<feature type="compositionally biased region" description="Basic and acidic residues" evidence="1">
    <location>
        <begin position="733"/>
        <end position="758"/>
    </location>
</feature>
<evidence type="ECO:0000313" key="4">
    <source>
        <dbReference type="Proteomes" id="UP001165367"/>
    </source>
</evidence>
<dbReference type="InterPro" id="IPR010997">
    <property type="entry name" value="HRDC-like_sf"/>
</dbReference>
<evidence type="ECO:0000256" key="1">
    <source>
        <dbReference type="SAM" id="MobiDB-lite"/>
    </source>
</evidence>
<comment type="caution">
    <text evidence="3">The sequence shown here is derived from an EMBL/GenBank/DDBJ whole genome shotgun (WGS) entry which is preliminary data.</text>
</comment>
<evidence type="ECO:0000259" key="2">
    <source>
        <dbReference type="PROSITE" id="PS50967"/>
    </source>
</evidence>
<dbReference type="InterPro" id="IPR051055">
    <property type="entry name" value="PIF1_helicase"/>
</dbReference>
<dbReference type="InterPro" id="IPR044876">
    <property type="entry name" value="HRDC_dom_sf"/>
</dbReference>
<dbReference type="InterPro" id="IPR027417">
    <property type="entry name" value="P-loop_NTPase"/>
</dbReference>
<accession>A0ABS9KL03</accession>
<dbReference type="SMART" id="SM00341">
    <property type="entry name" value="HRDC"/>
    <property type="match status" value="1"/>
</dbReference>
<sequence>MEAGNNIDKANTMFQLALALVNQSTRNIFLTGKAGTGKTTFLRYIRANCAKQIAVVAPTGVAAINAGGVTIHSLFQLPFGPFIPAASQPFSRSSSEEFTNASALIDRLKMTREKIRVLEELELLVIDEISMVRADTLDAIDTVLRHVRKRPAERFGGVQVLFIGDMFQLPPVTREDVWQWLSEHYRSPYFFDSHVLRDELPVYVEFNKVYRQNEEKFINLLNQVRNDELDEDGFEILESRYLPSFERSSNDGYIMLTTHNEIVRKINSDELQKLTAEHFYFNAEVTGEFPGTSYPADETLVLCEGAQVMFIRNDAAERGKRFFNGKIGFVSRVEGEKIWVQCAEEEEIEVKKDKWDNIRYSVNPSNRLLEEETLGSFSQYPLRLAWAITVHKSQGLTFERAIIDVGKAFAPGQVYVALSRCTDLDGLVLKSRINSSSLRNDPRISEFARNSASAEALKGELREASLAARVELLMDVFDFRKESEQVTVLAGFVRKHESSFRDDSVSWVDKAGQLVASMRETGLKFHEWIKQQLGVEPELTLNTQVSERVKRACPHFSGEIHKMIGHLQACTVSTDNKNFAREVNERIKELFSALSVHQYLVNGFSVDIDLEAWQLKKRSFQPSSFSVNVFGGSAEVKKNLPHPSLYWQLKQLRDAISARKEQPLYLVASSKTLEELVNYLPQDETELERISGFGKVKVGSYGVEFLQIIRAYCEENNLSSNMPPGKEKKKARAEKLPGEKEEKKVKGSSKKPDTKSESYRMFREGSTISEVASARGLALSTIEGHLAHYVQQGDIEISELVSADVISSVTEAIGRMEVVSIGGLKSLLGESASFGEIRFVLAWKNSQDS</sequence>
<dbReference type="SUPFAM" id="SSF47819">
    <property type="entry name" value="HRDC-like"/>
    <property type="match status" value="1"/>
</dbReference>
<dbReference type="Pfam" id="PF00570">
    <property type="entry name" value="HRDC"/>
    <property type="match status" value="1"/>
</dbReference>
<dbReference type="InterPro" id="IPR002121">
    <property type="entry name" value="HRDC_dom"/>
</dbReference>
<dbReference type="InterPro" id="IPR029491">
    <property type="entry name" value="Helicase_HTH"/>
</dbReference>
<organism evidence="3 4">
    <name type="scientific">Terrimonas ginsenosidimutans</name>
    <dbReference type="NCBI Taxonomy" id="2908004"/>
    <lineage>
        <taxon>Bacteria</taxon>
        <taxon>Pseudomonadati</taxon>
        <taxon>Bacteroidota</taxon>
        <taxon>Chitinophagia</taxon>
        <taxon>Chitinophagales</taxon>
        <taxon>Chitinophagaceae</taxon>
        <taxon>Terrimonas</taxon>
    </lineage>
</organism>
<dbReference type="Pfam" id="PF14493">
    <property type="entry name" value="HTH_40"/>
    <property type="match status" value="1"/>
</dbReference>
<dbReference type="PANTHER" id="PTHR47642:SF5">
    <property type="entry name" value="ATP-DEPENDENT DNA HELICASE"/>
    <property type="match status" value="1"/>
</dbReference>
<dbReference type="InterPro" id="IPR010285">
    <property type="entry name" value="DNA_helicase_pif1-like_DEAD"/>
</dbReference>
<dbReference type="Gene3D" id="1.10.150.80">
    <property type="entry name" value="HRDC domain"/>
    <property type="match status" value="1"/>
</dbReference>
<name>A0ABS9KL03_9BACT</name>
<keyword evidence="4" id="KW-1185">Reference proteome</keyword>